<dbReference type="EMBL" id="PGGW01000066">
    <property type="protein sequence ID" value="PJE95304.1"/>
    <property type="molecule type" value="Genomic_DNA"/>
</dbReference>
<dbReference type="SUPFAM" id="SSF109854">
    <property type="entry name" value="DinB/YfiT-like putative metalloenzymes"/>
    <property type="match status" value="1"/>
</dbReference>
<sequence>MNTTQDGRPIAPGRADERATLEGLLEFYRATLARKCSGLDDAQVRTASVPPSSMTPLGLVQHVAQVERNWFQVIFAGLDVPLVYEDTGTDGFGLVPGRGMDEALAVWRAEVERGRELTAGRSLDDITTLTERSAGFLGFREVSLRWILTYLTGEYARHCGHADLLRERIDGATGP</sequence>
<protein>
    <recommendedName>
        <fullName evidence="3">Mini-circle protein</fullName>
    </recommendedName>
</protein>
<evidence type="ECO:0000313" key="1">
    <source>
        <dbReference type="EMBL" id="PJE95304.1"/>
    </source>
</evidence>
<dbReference type="InterPro" id="IPR007061">
    <property type="entry name" value="MST-like"/>
</dbReference>
<dbReference type="Proteomes" id="UP000230407">
    <property type="component" value="Unassembled WGS sequence"/>
</dbReference>
<accession>A0A2M8LTM5</accession>
<dbReference type="RefSeq" id="WP_100203948.1">
    <property type="nucleotide sequence ID" value="NZ_PGGW01000066.1"/>
</dbReference>
<organism evidence="1 2">
    <name type="scientific">Streptomyces carminius</name>
    <dbReference type="NCBI Taxonomy" id="2665496"/>
    <lineage>
        <taxon>Bacteria</taxon>
        <taxon>Bacillati</taxon>
        <taxon>Actinomycetota</taxon>
        <taxon>Actinomycetes</taxon>
        <taxon>Kitasatosporales</taxon>
        <taxon>Streptomycetaceae</taxon>
        <taxon>Streptomyces</taxon>
    </lineage>
</organism>
<evidence type="ECO:0008006" key="3">
    <source>
        <dbReference type="Google" id="ProtNLM"/>
    </source>
</evidence>
<dbReference type="Pfam" id="PF04978">
    <property type="entry name" value="MST"/>
    <property type="match status" value="1"/>
</dbReference>
<dbReference type="AlphaFoldDB" id="A0A2M8LTM5"/>
<proteinExistence type="predicted"/>
<evidence type="ECO:0000313" key="2">
    <source>
        <dbReference type="Proteomes" id="UP000230407"/>
    </source>
</evidence>
<reference evidence="1 2" key="1">
    <citation type="submission" date="2017-11" db="EMBL/GenBank/DDBJ databases">
        <title>Streptomyces carmine sp. nov., a novel actinomycete isolated from Sophora alopecuroides in Xinjiang, China.</title>
        <authorList>
            <person name="Wang Y."/>
            <person name="Luo X."/>
            <person name="Wan C."/>
            <person name="Zhang L."/>
        </authorList>
    </citation>
    <scope>NUCLEOTIDE SEQUENCE [LARGE SCALE GENOMIC DNA]</scope>
    <source>
        <strain evidence="1 2">TRM SA0054</strain>
    </source>
</reference>
<comment type="caution">
    <text evidence="1">The sequence shown here is derived from an EMBL/GenBank/DDBJ whole genome shotgun (WGS) entry which is preliminary data.</text>
</comment>
<keyword evidence="2" id="KW-1185">Reference proteome</keyword>
<dbReference type="InterPro" id="IPR034660">
    <property type="entry name" value="DinB/YfiT-like"/>
</dbReference>
<name>A0A2M8LTM5_9ACTN</name>
<gene>
    <name evidence="1" type="ORF">CUT44_23670</name>
</gene>
<dbReference type="Gene3D" id="1.20.120.450">
    <property type="entry name" value="dinb family like domain"/>
    <property type="match status" value="1"/>
</dbReference>